<dbReference type="GeneID" id="14924195"/>
<feature type="compositionally biased region" description="Basic and acidic residues" evidence="1">
    <location>
        <begin position="496"/>
        <end position="514"/>
    </location>
</feature>
<accession>L8HDB3</accession>
<feature type="compositionally biased region" description="Basic and acidic residues" evidence="1">
    <location>
        <begin position="627"/>
        <end position="650"/>
    </location>
</feature>
<feature type="region of interest" description="Disordered" evidence="1">
    <location>
        <begin position="259"/>
        <end position="347"/>
    </location>
</feature>
<dbReference type="PANTHER" id="PTHR38736">
    <property type="entry name" value="TRANSMEMBRANE PROTEIN-RELATED"/>
    <property type="match status" value="1"/>
</dbReference>
<keyword evidence="2" id="KW-0812">Transmembrane</keyword>
<feature type="compositionally biased region" description="Low complexity" evidence="1">
    <location>
        <begin position="665"/>
        <end position="686"/>
    </location>
</feature>
<dbReference type="STRING" id="1257118.L8HDB3"/>
<dbReference type="Proteomes" id="UP000011083">
    <property type="component" value="Unassembled WGS sequence"/>
</dbReference>
<organism evidence="3 4">
    <name type="scientific">Acanthamoeba castellanii (strain ATCC 30010 / Neff)</name>
    <dbReference type="NCBI Taxonomy" id="1257118"/>
    <lineage>
        <taxon>Eukaryota</taxon>
        <taxon>Amoebozoa</taxon>
        <taxon>Discosea</taxon>
        <taxon>Longamoebia</taxon>
        <taxon>Centramoebida</taxon>
        <taxon>Acanthamoebidae</taxon>
        <taxon>Acanthamoeba</taxon>
    </lineage>
</organism>
<sequence>MEARSDSVIEEGESEPKCSCRCCACCGSKVKGWLLLFFALLAVLFAVGALASPWYFVYDETADATVNTYYQWSGLLRVSKGHDGAPDSTTTLSWGDVNMPQTRTLFMTTLVLAVMSLFLAIVLTGCVLCLILLPAYRLSHRFVLAESGINKSKWKWTFGLAVLLCFVALLLSFTLFVQLPDCLAKDSPDHSCSSNECGSFIGGQRQKGGYLHIYTPFVGWGSAVASCIFVAIVGTLFLALFGRKRNARAPGLALATINATEHSRREATPDPADDDAGERRPLLAGEKAERARRADSPGSPSRDNGGLHHRTTSSAKTSPKDKAEDATIDDCDSPLAYHKPCPSSPSLARMQPLITLTSPRHTPSPLANLDSRFAAAAALPTATPTFADTKGETPLLEEHGEAEAERNGGTQGSEGAREANISSTSTTHGDADTASGEGASEEAKETKGEGERTEDTTKDDKRREVSAAEATVEDAIEEKESGEAEPQAVEGAGGETHGETMKEEKAEQKEKAEGEQEEDPTPKPVARRAFATMQRMSYKDYAKKKAAPPTPESVLGPSRVRGVPTNRMALRSRGAPLSSVKDQALATSPSRSATMPAATRRLPTTAARPRAVLASEDTERPTTQPEPEEREKEKETEETKESEKVDKKEENEEEESKPAGEQTNSSDDTTHSVAATSSTTTVTDSNTTEEDDDRSDSAS</sequence>
<keyword evidence="2" id="KW-0472">Membrane</keyword>
<feature type="region of interest" description="Disordered" evidence="1">
    <location>
        <begin position="380"/>
        <end position="699"/>
    </location>
</feature>
<dbReference type="AlphaFoldDB" id="L8HDB3"/>
<reference evidence="3 4" key="1">
    <citation type="journal article" date="2013" name="Genome Biol.">
        <title>Genome of Acanthamoeba castellanii highlights extensive lateral gene transfer and early evolution of tyrosine kinase signaling.</title>
        <authorList>
            <person name="Clarke M."/>
            <person name="Lohan A.J."/>
            <person name="Liu B."/>
            <person name="Lagkouvardos I."/>
            <person name="Roy S."/>
            <person name="Zafar N."/>
            <person name="Bertelli C."/>
            <person name="Schilde C."/>
            <person name="Kianianmomeni A."/>
            <person name="Burglin T.R."/>
            <person name="Frech C."/>
            <person name="Turcotte B."/>
            <person name="Kopec K.O."/>
            <person name="Synnott J.M."/>
            <person name="Choo C."/>
            <person name="Paponov I."/>
            <person name="Finkler A."/>
            <person name="Soon Heng Tan C."/>
            <person name="Hutchins A.P."/>
            <person name="Weinmeier T."/>
            <person name="Rattei T."/>
            <person name="Chu J.S."/>
            <person name="Gimenez G."/>
            <person name="Irimia M."/>
            <person name="Rigden D.J."/>
            <person name="Fitzpatrick D.A."/>
            <person name="Lorenzo-Morales J."/>
            <person name="Bateman A."/>
            <person name="Chiu C.H."/>
            <person name="Tang P."/>
            <person name="Hegemann P."/>
            <person name="Fromm H."/>
            <person name="Raoult D."/>
            <person name="Greub G."/>
            <person name="Miranda-Saavedra D."/>
            <person name="Chen N."/>
            <person name="Nash P."/>
            <person name="Ginger M.L."/>
            <person name="Horn M."/>
            <person name="Schaap P."/>
            <person name="Caler L."/>
            <person name="Loftus B."/>
        </authorList>
    </citation>
    <scope>NUCLEOTIDE SEQUENCE [LARGE SCALE GENOMIC DNA]</scope>
    <source>
        <strain evidence="3 4">Neff</strain>
    </source>
</reference>
<dbReference type="VEuPathDB" id="AmoebaDB:ACA1_068060"/>
<dbReference type="EMBL" id="KB007857">
    <property type="protein sequence ID" value="ELR23222.1"/>
    <property type="molecule type" value="Genomic_DNA"/>
</dbReference>
<dbReference type="KEGG" id="acan:ACA1_068060"/>
<feature type="transmembrane region" description="Helical" evidence="2">
    <location>
        <begin position="217"/>
        <end position="241"/>
    </location>
</feature>
<feature type="compositionally biased region" description="Basic and acidic residues" evidence="1">
    <location>
        <begin position="441"/>
        <end position="466"/>
    </location>
</feature>
<feature type="compositionally biased region" description="Basic and acidic residues" evidence="1">
    <location>
        <begin position="277"/>
        <end position="295"/>
    </location>
</feature>
<feature type="compositionally biased region" description="Acidic residues" evidence="1">
    <location>
        <begin position="687"/>
        <end position="699"/>
    </location>
</feature>
<feature type="transmembrane region" description="Helical" evidence="2">
    <location>
        <begin position="105"/>
        <end position="135"/>
    </location>
</feature>
<name>L8HDB3_ACACF</name>
<dbReference type="PANTHER" id="PTHR38736:SF1">
    <property type="entry name" value="TRANSMEMBRANE PROTEIN"/>
    <property type="match status" value="1"/>
</dbReference>
<dbReference type="RefSeq" id="XP_004352750.1">
    <property type="nucleotide sequence ID" value="XM_004352698.1"/>
</dbReference>
<evidence type="ECO:0000256" key="2">
    <source>
        <dbReference type="SAM" id="Phobius"/>
    </source>
</evidence>
<evidence type="ECO:0008006" key="5">
    <source>
        <dbReference type="Google" id="ProtNLM"/>
    </source>
</evidence>
<feature type="transmembrane region" description="Helical" evidence="2">
    <location>
        <begin position="156"/>
        <end position="179"/>
    </location>
</feature>
<keyword evidence="4" id="KW-1185">Reference proteome</keyword>
<dbReference type="OMA" id="FPGHTPF"/>
<evidence type="ECO:0000313" key="3">
    <source>
        <dbReference type="EMBL" id="ELR23222.1"/>
    </source>
</evidence>
<evidence type="ECO:0000313" key="4">
    <source>
        <dbReference type="Proteomes" id="UP000011083"/>
    </source>
</evidence>
<evidence type="ECO:0000256" key="1">
    <source>
        <dbReference type="SAM" id="MobiDB-lite"/>
    </source>
</evidence>
<gene>
    <name evidence="3" type="ORF">ACA1_068060</name>
</gene>
<protein>
    <recommendedName>
        <fullName evidence="5">Transmembrane protein</fullName>
    </recommendedName>
</protein>
<feature type="compositionally biased region" description="Basic and acidic residues" evidence="1">
    <location>
        <begin position="396"/>
        <end position="406"/>
    </location>
</feature>
<feature type="compositionally biased region" description="Low complexity" evidence="1">
    <location>
        <begin position="593"/>
        <end position="611"/>
    </location>
</feature>
<feature type="transmembrane region" description="Helical" evidence="2">
    <location>
        <begin position="33"/>
        <end position="56"/>
    </location>
</feature>
<proteinExistence type="predicted"/>
<keyword evidence="2" id="KW-1133">Transmembrane helix</keyword>